<proteinExistence type="predicted"/>
<dbReference type="CDD" id="cd05483">
    <property type="entry name" value="retropepsin_like_bacteria"/>
    <property type="match status" value="1"/>
</dbReference>
<evidence type="ECO:0000256" key="1">
    <source>
        <dbReference type="ARBA" id="ARBA00022801"/>
    </source>
</evidence>
<reference evidence="3 4" key="1">
    <citation type="journal article" date="2018" name="Mar. Genomics">
        <title>Complete genome sequence of Marinifilaceae bacterium strain SPP2, isolated from the Antarctic marine sediment.</title>
        <authorList>
            <person name="Watanabe M."/>
            <person name="Kojima H."/>
            <person name="Fukui M."/>
        </authorList>
    </citation>
    <scope>NUCLEOTIDE SEQUENCE [LARGE SCALE GENOMIC DNA]</scope>
    <source>
        <strain evidence="3 4">SPP2</strain>
    </source>
</reference>
<accession>A0A1Y1CP13</accession>
<feature type="domain" description="Peptidase A2" evidence="2">
    <location>
        <begin position="300"/>
        <end position="341"/>
    </location>
</feature>
<evidence type="ECO:0000313" key="3">
    <source>
        <dbReference type="EMBL" id="BAX82095.1"/>
    </source>
</evidence>
<evidence type="ECO:0000259" key="2">
    <source>
        <dbReference type="PROSITE" id="PS50175"/>
    </source>
</evidence>
<dbReference type="GO" id="GO:0006508">
    <property type="term" value="P:proteolysis"/>
    <property type="evidence" value="ECO:0007669"/>
    <property type="project" value="InterPro"/>
</dbReference>
<dbReference type="KEGG" id="mbas:ALGA_3803"/>
<dbReference type="SUPFAM" id="SSF50630">
    <property type="entry name" value="Acid proteases"/>
    <property type="match status" value="1"/>
</dbReference>
<dbReference type="PROSITE" id="PS50175">
    <property type="entry name" value="ASP_PROT_RETROV"/>
    <property type="match status" value="1"/>
</dbReference>
<keyword evidence="4" id="KW-1185">Reference proteome</keyword>
<protein>
    <recommendedName>
        <fullName evidence="2">Peptidase A2 domain-containing protein</fullName>
    </recommendedName>
</protein>
<organism evidence="3 4">
    <name type="scientific">Labilibaculum antarcticum</name>
    <dbReference type="NCBI Taxonomy" id="1717717"/>
    <lineage>
        <taxon>Bacteria</taxon>
        <taxon>Pseudomonadati</taxon>
        <taxon>Bacteroidota</taxon>
        <taxon>Bacteroidia</taxon>
        <taxon>Marinilabiliales</taxon>
        <taxon>Marinifilaceae</taxon>
        <taxon>Labilibaculum</taxon>
    </lineage>
</organism>
<dbReference type="Gene3D" id="2.40.70.10">
    <property type="entry name" value="Acid Proteases"/>
    <property type="match status" value="2"/>
</dbReference>
<dbReference type="InterPro" id="IPR034122">
    <property type="entry name" value="Retropepsin-like_bacterial"/>
</dbReference>
<dbReference type="Proteomes" id="UP000218267">
    <property type="component" value="Chromosome"/>
</dbReference>
<reference evidence="4" key="2">
    <citation type="journal article" date="2020" name="Antonie Van Leeuwenhoek">
        <title>Labilibaculum antarcticum sp. nov., a novel facultative anaerobic, psychrotorelant bacterium isolated from marine sediment of Antarctica.</title>
        <authorList>
            <person name="Watanabe M."/>
            <person name="Kojima H."/>
            <person name="Fukui M."/>
        </authorList>
    </citation>
    <scope>NUCLEOTIDE SEQUENCE [LARGE SCALE GENOMIC DNA]</scope>
    <source>
        <strain evidence="4">SPP2</strain>
    </source>
</reference>
<sequence length="406" mass="46462">MNLFGQNENLKFNDIYDLLEQKNFFKAKEMYSFAKNNFPIAYQKFTEALLDNAFNRLDESQEKITFLIDKKLSIPDSLQLKLYEVKMDNSLKLYNYKEAKNSIITILSDYKKDLTKKETASFENSLKIWSSLENTSPQKVIIKQNTILKMEKDIAGLKNLKVSANCDTLNFIFDTGANLSTTSQSVAERLKMKIIPVEIEVETITGTKILAQLAVCDQLTMGNVDMYHVIFLVLPDEDLSFPQINYQIYGILGFPLIEALKEIQITQNGDFIIPKERTAFIESSNMAMNGLTPLIYIDGMHFTFDTGADNTMLYHSFYKENLDEITKHYQPEKISFGGAGGKAGFDGYVINHTFNILGKDAALKDIQVLKEKIKEDETVYGNIGQDLIQQFNTMTLNFDKMFIRFE</sequence>
<evidence type="ECO:0000313" key="4">
    <source>
        <dbReference type="Proteomes" id="UP000218267"/>
    </source>
</evidence>
<dbReference type="EMBL" id="AP018042">
    <property type="protein sequence ID" value="BAX82095.1"/>
    <property type="molecule type" value="Genomic_DNA"/>
</dbReference>
<name>A0A1Y1CP13_9BACT</name>
<dbReference type="Pfam" id="PF13650">
    <property type="entry name" value="Asp_protease_2"/>
    <property type="match status" value="1"/>
</dbReference>
<dbReference type="AlphaFoldDB" id="A0A1Y1CP13"/>
<keyword evidence="1" id="KW-0378">Hydrolase</keyword>
<dbReference type="InterPro" id="IPR021109">
    <property type="entry name" value="Peptidase_aspartic_dom_sf"/>
</dbReference>
<dbReference type="InterPro" id="IPR001995">
    <property type="entry name" value="Peptidase_A2_cat"/>
</dbReference>
<dbReference type="GO" id="GO:0004190">
    <property type="term" value="F:aspartic-type endopeptidase activity"/>
    <property type="evidence" value="ECO:0007669"/>
    <property type="project" value="InterPro"/>
</dbReference>
<gene>
    <name evidence="3" type="ORF">ALGA_3803</name>
</gene>